<evidence type="ECO:0000256" key="3">
    <source>
        <dbReference type="ARBA" id="ARBA00022741"/>
    </source>
</evidence>
<dbReference type="InterPro" id="IPR032675">
    <property type="entry name" value="LRR_dom_sf"/>
</dbReference>
<keyword evidence="2" id="KW-0677">Repeat</keyword>
<proteinExistence type="predicted"/>
<evidence type="ECO:0000256" key="4">
    <source>
        <dbReference type="ARBA" id="ARBA00022840"/>
    </source>
</evidence>
<keyword evidence="3" id="KW-0547">Nucleotide-binding</keyword>
<dbReference type="Gene3D" id="3.80.10.10">
    <property type="entry name" value="Ribonuclease Inhibitor"/>
    <property type="match status" value="1"/>
</dbReference>
<evidence type="ECO:0000256" key="5">
    <source>
        <dbReference type="SAM" id="Coils"/>
    </source>
</evidence>
<evidence type="ECO:0000313" key="8">
    <source>
        <dbReference type="Proteomes" id="UP000275408"/>
    </source>
</evidence>
<dbReference type="InterPro" id="IPR001611">
    <property type="entry name" value="Leu-rich_rpt"/>
</dbReference>
<dbReference type="InterPro" id="IPR007111">
    <property type="entry name" value="NACHT_NTPase"/>
</dbReference>
<sequence length="952" mass="107696">MKWEAINQSYLMASAMEQSFHSSKETTNYARLCRLLVDVGSHVLRKIFDEKRPPGNLDTVLSSPSVHSVLQILRKKKVLSCLQWQKLYPAVKSSVSSQHFDISTLMVLLRNLCGLNPPATGWDTLPPPDDTSLEADIVRIKCYRNTVHSHASEASIDDATFNQYWKDIQGALVRTGGEGYQGAIDDLKSQCIDSDFEEHYKELLEQWVKDEASMTEKLDKMMKEFGEFDRKLDELKEAMANAKREIGAEAVTAYTNALKESIISQTEFCRLASQTKKNVKTDDIFTNILIQHGRKPVEDHNMERKKHLRQYGQIRGKPVKHCQEIFTSTDGNEKNPQSILLTGKAGIGKTLFCQKLIRDWADGKLFQFPSGTNIPDLKFAYLLTFRQLDLLKDTPVNLRGVLNRSSVLDDHSNIDDSLFEYMVGHPAEVLIVIDGYDEYSKQDFIASDLDEEFPNNAREKMPVAALCAKLIKGRILRGSVVMVTSRPEESDKIKDEIDFDRYVEITGFFEPQVKEYIEKYFRGNERLKNTVLDHMTKNANLVSFAHIPVLCFLMCSYFEYILTESTSSDTLPVKTSDLYYEVVNMFVRKHNKKKGLSHEETLDKLSELAALLLLEKKFLFAKEDVKMFGLEEVESLSASGLLHCGPPFRKSFSETTKYFCFTHLTLQEYLAARWFVKRKEIPPGNVSSVVLQYMSGILSKQKDHTLMEQILNGFSTEYFFRRKLLTAYCLMEYEDKEFAKSVIKKRFHEFCDRKGTIVFRNVTDTGCTTVSFLLDIMSKLNAEGESGRNNSICEQQKATCRAISLDLSGNQITDDGVSSLCQVLQTATSKLPKLVLSGNQITDAGVVSLCHALQTETCGITTLNLSFNQITDAGVVSLCQALQKAVCKVKTLDLSLNQITDVGVDTLCQALQTETCKVTTVDLSSNQITDVGKESLANLLKINPGRYHIDYF</sequence>
<dbReference type="InterPro" id="IPR041249">
    <property type="entry name" value="HEPN_DZIP3"/>
</dbReference>
<dbReference type="PROSITE" id="PS50837">
    <property type="entry name" value="NACHT"/>
    <property type="match status" value="1"/>
</dbReference>
<dbReference type="EMBL" id="RCHS01002817">
    <property type="protein sequence ID" value="RMX45526.1"/>
    <property type="molecule type" value="Genomic_DNA"/>
</dbReference>
<dbReference type="PANTHER" id="PTHR24106">
    <property type="entry name" value="NACHT, LRR AND CARD DOMAINS-CONTAINING"/>
    <property type="match status" value="1"/>
</dbReference>
<evidence type="ECO:0000256" key="2">
    <source>
        <dbReference type="ARBA" id="ARBA00022737"/>
    </source>
</evidence>
<evidence type="ECO:0000313" key="7">
    <source>
        <dbReference type="EMBL" id="RMX45526.1"/>
    </source>
</evidence>
<dbReference type="Proteomes" id="UP000275408">
    <property type="component" value="Unassembled WGS sequence"/>
</dbReference>
<protein>
    <recommendedName>
        <fullName evidence="6">NACHT domain-containing protein</fullName>
    </recommendedName>
</protein>
<reference evidence="7 8" key="1">
    <citation type="journal article" date="2018" name="Sci. Rep.">
        <title>Comparative analysis of the Pocillopora damicornis genome highlights role of immune system in coral evolution.</title>
        <authorList>
            <person name="Cunning R."/>
            <person name="Bay R.A."/>
            <person name="Gillette P."/>
            <person name="Baker A.C."/>
            <person name="Traylor-Knowles N."/>
        </authorList>
    </citation>
    <scope>NUCLEOTIDE SEQUENCE [LARGE SCALE GENOMIC DNA]</scope>
    <source>
        <strain evidence="7">RSMAS</strain>
        <tissue evidence="7">Whole animal</tissue>
    </source>
</reference>
<dbReference type="InterPro" id="IPR051261">
    <property type="entry name" value="NLR"/>
</dbReference>
<dbReference type="SUPFAM" id="SSF52047">
    <property type="entry name" value="RNI-like"/>
    <property type="match status" value="1"/>
</dbReference>
<dbReference type="STRING" id="46731.A0A3M6TVY1"/>
<keyword evidence="4" id="KW-0067">ATP-binding</keyword>
<gene>
    <name evidence="7" type="ORF">pdam_00008447</name>
</gene>
<dbReference type="OrthoDB" id="5951217at2759"/>
<evidence type="ECO:0000256" key="1">
    <source>
        <dbReference type="ARBA" id="ARBA00022614"/>
    </source>
</evidence>
<evidence type="ECO:0000259" key="6">
    <source>
        <dbReference type="PROSITE" id="PS50837"/>
    </source>
</evidence>
<keyword evidence="8" id="KW-1185">Reference proteome</keyword>
<dbReference type="GO" id="GO:0005524">
    <property type="term" value="F:ATP binding"/>
    <property type="evidence" value="ECO:0007669"/>
    <property type="project" value="UniProtKB-KW"/>
</dbReference>
<dbReference type="Pfam" id="PF18738">
    <property type="entry name" value="HEPN_DZIP3"/>
    <property type="match status" value="1"/>
</dbReference>
<keyword evidence="1" id="KW-0433">Leucine-rich repeat</keyword>
<feature type="domain" description="NACHT" evidence="6">
    <location>
        <begin position="337"/>
        <end position="557"/>
    </location>
</feature>
<keyword evidence="5" id="KW-0175">Coiled coil</keyword>
<feature type="coiled-coil region" evidence="5">
    <location>
        <begin position="218"/>
        <end position="252"/>
    </location>
</feature>
<dbReference type="SUPFAM" id="SSF52540">
    <property type="entry name" value="P-loop containing nucleoside triphosphate hydrolases"/>
    <property type="match status" value="1"/>
</dbReference>
<organism evidence="7 8">
    <name type="scientific">Pocillopora damicornis</name>
    <name type="common">Cauliflower coral</name>
    <name type="synonym">Millepora damicornis</name>
    <dbReference type="NCBI Taxonomy" id="46731"/>
    <lineage>
        <taxon>Eukaryota</taxon>
        <taxon>Metazoa</taxon>
        <taxon>Cnidaria</taxon>
        <taxon>Anthozoa</taxon>
        <taxon>Hexacorallia</taxon>
        <taxon>Scleractinia</taxon>
        <taxon>Astrocoeniina</taxon>
        <taxon>Pocilloporidae</taxon>
        <taxon>Pocillopora</taxon>
    </lineage>
</organism>
<dbReference type="SMART" id="SM00368">
    <property type="entry name" value="LRR_RI"/>
    <property type="match status" value="5"/>
</dbReference>
<dbReference type="Pfam" id="PF13516">
    <property type="entry name" value="LRR_6"/>
    <property type="match status" value="5"/>
</dbReference>
<dbReference type="Pfam" id="PF05729">
    <property type="entry name" value="NACHT"/>
    <property type="match status" value="1"/>
</dbReference>
<dbReference type="AlphaFoldDB" id="A0A3M6TVY1"/>
<comment type="caution">
    <text evidence="7">The sequence shown here is derived from an EMBL/GenBank/DDBJ whole genome shotgun (WGS) entry which is preliminary data.</text>
</comment>
<accession>A0A3M6TVY1</accession>
<dbReference type="InterPro" id="IPR027417">
    <property type="entry name" value="P-loop_NTPase"/>
</dbReference>
<name>A0A3M6TVY1_POCDA</name>
<dbReference type="Gene3D" id="3.40.50.300">
    <property type="entry name" value="P-loop containing nucleotide triphosphate hydrolases"/>
    <property type="match status" value="1"/>
</dbReference>